<evidence type="ECO:0000313" key="2">
    <source>
        <dbReference type="Proteomes" id="UP000646053"/>
    </source>
</evidence>
<dbReference type="RefSeq" id="WP_162423176.1">
    <property type="nucleotide sequence ID" value="NZ_WVIE01000010.1"/>
</dbReference>
<reference evidence="1" key="1">
    <citation type="submission" date="2019-12" db="EMBL/GenBank/DDBJ databases">
        <title>High-Quality draft genome sequences of three cyanobacteria isolated from the limestone walls of the Old Cathedral of Coimbra.</title>
        <authorList>
            <person name="Tiago I."/>
            <person name="Soares F."/>
            <person name="Portugal A."/>
        </authorList>
    </citation>
    <scope>NUCLEOTIDE SEQUENCE</scope>
    <source>
        <strain evidence="1">A</strain>
    </source>
</reference>
<evidence type="ECO:0000313" key="1">
    <source>
        <dbReference type="EMBL" id="NDJ17652.1"/>
    </source>
</evidence>
<dbReference type="Proteomes" id="UP000646053">
    <property type="component" value="Unassembled WGS sequence"/>
</dbReference>
<comment type="caution">
    <text evidence="1">The sequence shown here is derived from an EMBL/GenBank/DDBJ whole genome shotgun (WGS) entry which is preliminary data.</text>
</comment>
<dbReference type="EMBL" id="WVIE01000010">
    <property type="protein sequence ID" value="NDJ17652.1"/>
    <property type="molecule type" value="Genomic_DNA"/>
</dbReference>
<proteinExistence type="predicted"/>
<keyword evidence="2" id="KW-1185">Reference proteome</keyword>
<name>A0A8J7YZV2_9CYAN</name>
<dbReference type="Pfam" id="PF20065">
    <property type="entry name" value="DUF6464"/>
    <property type="match status" value="1"/>
</dbReference>
<dbReference type="AlphaFoldDB" id="A0A8J7YZV2"/>
<organism evidence="1 2">
    <name type="scientific">Myxacorys almedinensis A</name>
    <dbReference type="NCBI Taxonomy" id="2690445"/>
    <lineage>
        <taxon>Bacteria</taxon>
        <taxon>Bacillati</taxon>
        <taxon>Cyanobacteriota</taxon>
        <taxon>Cyanophyceae</taxon>
        <taxon>Leptolyngbyales</taxon>
        <taxon>Leptolyngbyaceae</taxon>
        <taxon>Myxacorys</taxon>
        <taxon>Myxacorys almedinensis</taxon>
    </lineage>
</organism>
<sequence>MLEILLILAIGIIPPVLTFFLRHRMELRAQERLQAAMAAAERRQLQRLLSLPHDYQYVEGIGALIGDFSCRHNARSPYIRCAINPTGPCESCHHYESTIQIS</sequence>
<dbReference type="InterPro" id="IPR045589">
    <property type="entry name" value="DUF6464"/>
</dbReference>
<accession>A0A8J7YZV2</accession>
<protein>
    <submittedName>
        <fullName evidence="1">Uncharacterized protein</fullName>
    </submittedName>
</protein>
<gene>
    <name evidence="1" type="ORF">GS601_10180</name>
</gene>